<protein>
    <submittedName>
        <fullName evidence="2">Uncharacterized protein</fullName>
    </submittedName>
</protein>
<evidence type="ECO:0000313" key="2">
    <source>
        <dbReference type="EMBL" id="SSZ46482.1"/>
    </source>
</evidence>
<evidence type="ECO:0000256" key="1">
    <source>
        <dbReference type="SAM" id="Phobius"/>
    </source>
</evidence>
<keyword evidence="1" id="KW-1133">Transmembrane helix</keyword>
<sequence length="169" mass="19157">MKIQQSEKAEIIKSDSLQNLESLKIEAKSVVDNLRVKQMDRSSDSEINIIGKTDSLNNFKFHNIVNGDTLQSIIIQGNSTFRIKSKSTDKSILHTTENSESYDNIIQEVARKSVAKKTIKGVSETVIEKSKQVNRNGLSFGGWATFIIVSIVIICFIVGFYYLKYWLKF</sequence>
<dbReference type="EMBL" id="UFTJ01000001">
    <property type="protein sequence ID" value="SSZ46482.1"/>
    <property type="molecule type" value="Genomic_DNA"/>
</dbReference>
<name>A0A376BXV8_9FLAO</name>
<dbReference type="Proteomes" id="UP000255515">
    <property type="component" value="Unassembled WGS sequence"/>
</dbReference>
<reference evidence="2 3" key="1">
    <citation type="submission" date="2018-06" db="EMBL/GenBank/DDBJ databases">
        <authorList>
            <consortium name="Pathogen Informatics"/>
            <person name="Doyle S."/>
        </authorList>
    </citation>
    <scope>NUCLEOTIDE SEQUENCE [LARGE SCALE GENOMIC DNA]</scope>
    <source>
        <strain evidence="2 3">NCTC11661</strain>
    </source>
</reference>
<organism evidence="2 3">
    <name type="scientific">Bergeyella zoohelcum</name>
    <dbReference type="NCBI Taxonomy" id="1015"/>
    <lineage>
        <taxon>Bacteria</taxon>
        <taxon>Pseudomonadati</taxon>
        <taxon>Bacteroidota</taxon>
        <taxon>Flavobacteriia</taxon>
        <taxon>Flavobacteriales</taxon>
        <taxon>Weeksellaceae</taxon>
        <taxon>Bergeyella</taxon>
    </lineage>
</organism>
<proteinExistence type="predicted"/>
<evidence type="ECO:0000313" key="3">
    <source>
        <dbReference type="Proteomes" id="UP000255515"/>
    </source>
</evidence>
<keyword evidence="1" id="KW-0472">Membrane</keyword>
<dbReference type="RefSeq" id="WP_002687454.1">
    <property type="nucleotide sequence ID" value="NZ_JBHWND010000022.1"/>
</dbReference>
<feature type="transmembrane region" description="Helical" evidence="1">
    <location>
        <begin position="140"/>
        <end position="163"/>
    </location>
</feature>
<accession>A0A376BXV8</accession>
<keyword evidence="1" id="KW-0812">Transmembrane</keyword>
<gene>
    <name evidence="2" type="ORF">NCTC11661_00125</name>
</gene>
<dbReference type="AlphaFoldDB" id="A0A376BXV8"/>